<dbReference type="PANTHER" id="PTHR11644:SF2">
    <property type="entry name" value="CYTIDINE DEAMINASE"/>
    <property type="match status" value="1"/>
</dbReference>
<evidence type="ECO:0000256" key="11">
    <source>
        <dbReference type="ARBA" id="ARBA00049558"/>
    </source>
</evidence>
<dbReference type="GO" id="GO:0004126">
    <property type="term" value="F:cytidine deaminase activity"/>
    <property type="evidence" value="ECO:0007669"/>
    <property type="project" value="UniProtKB-EC"/>
</dbReference>
<dbReference type="InterPro" id="IPR016193">
    <property type="entry name" value="Cytidine_deaminase-like"/>
</dbReference>
<evidence type="ECO:0000256" key="7">
    <source>
        <dbReference type="ARBA" id="ARBA00022801"/>
    </source>
</evidence>
<dbReference type="InterPro" id="IPR016192">
    <property type="entry name" value="APOBEC/CMP_deaminase_Zn-bd"/>
</dbReference>
<evidence type="ECO:0000256" key="12">
    <source>
        <dbReference type="RuleBase" id="RU364006"/>
    </source>
</evidence>
<evidence type="ECO:0000256" key="1">
    <source>
        <dbReference type="ARBA" id="ARBA00001947"/>
    </source>
</evidence>
<keyword evidence="7 12" id="KW-0378">Hydrolase</keyword>
<organism evidence="14 15">
    <name type="scientific">Granulicatella seriolae</name>
    <dbReference type="NCBI Taxonomy" id="2967226"/>
    <lineage>
        <taxon>Bacteria</taxon>
        <taxon>Bacillati</taxon>
        <taxon>Bacillota</taxon>
        <taxon>Bacilli</taxon>
        <taxon>Lactobacillales</taxon>
        <taxon>Carnobacteriaceae</taxon>
        <taxon>Granulicatella</taxon>
    </lineage>
</organism>
<evidence type="ECO:0000256" key="3">
    <source>
        <dbReference type="ARBA" id="ARBA00006576"/>
    </source>
</evidence>
<evidence type="ECO:0000256" key="8">
    <source>
        <dbReference type="ARBA" id="ARBA00022833"/>
    </source>
</evidence>
<dbReference type="NCBIfam" id="TIGR01354">
    <property type="entry name" value="cyt_deam_tetra"/>
    <property type="match status" value="1"/>
</dbReference>
<evidence type="ECO:0000256" key="10">
    <source>
        <dbReference type="ARBA" id="ARBA00049252"/>
    </source>
</evidence>
<comment type="function">
    <text evidence="2 12">This enzyme scavenges exogenous and endogenous cytidine and 2'-deoxycytidine for UMP synthesis.</text>
</comment>
<dbReference type="InterPro" id="IPR050202">
    <property type="entry name" value="Cyt/Deoxycyt_deaminase"/>
</dbReference>
<dbReference type="SUPFAM" id="SSF53927">
    <property type="entry name" value="Cytidine deaminase-like"/>
    <property type="match status" value="1"/>
</dbReference>
<dbReference type="Pfam" id="PF00383">
    <property type="entry name" value="dCMP_cyt_deam_1"/>
    <property type="match status" value="1"/>
</dbReference>
<comment type="catalytic activity">
    <reaction evidence="11 12">
        <text>cytidine + H2O + H(+) = uridine + NH4(+)</text>
        <dbReference type="Rhea" id="RHEA:16069"/>
        <dbReference type="ChEBI" id="CHEBI:15377"/>
        <dbReference type="ChEBI" id="CHEBI:15378"/>
        <dbReference type="ChEBI" id="CHEBI:16704"/>
        <dbReference type="ChEBI" id="CHEBI:17562"/>
        <dbReference type="ChEBI" id="CHEBI:28938"/>
        <dbReference type="EC" id="3.5.4.5"/>
    </reaction>
</comment>
<keyword evidence="8 12" id="KW-0862">Zinc</keyword>
<sequence>MTPQELLKEAQNVIENSYSPYSHFPVACAILYKDGQVITGVNVENVSFGATNCAERTALFTGITKGYKKEDVQMIAIAGKTSYFLPPCSICRQVLVELCPIDTPVYLSNQDGQLKETSILELVPMAFTEM</sequence>
<dbReference type="NCBIfam" id="NF004064">
    <property type="entry name" value="PRK05578.1"/>
    <property type="match status" value="1"/>
</dbReference>
<comment type="similarity">
    <text evidence="3 12">Belongs to the cytidine and deoxycytidylate deaminase family.</text>
</comment>
<evidence type="ECO:0000256" key="9">
    <source>
        <dbReference type="ARBA" id="ARBA00032005"/>
    </source>
</evidence>
<dbReference type="Proteomes" id="UP001059480">
    <property type="component" value="Unassembled WGS sequence"/>
</dbReference>
<evidence type="ECO:0000259" key="13">
    <source>
        <dbReference type="PROSITE" id="PS51747"/>
    </source>
</evidence>
<gene>
    <name evidence="14" type="primary">cdd</name>
    <name evidence="14" type="ORF">NPA36_01575</name>
</gene>
<dbReference type="InterPro" id="IPR006262">
    <property type="entry name" value="Cyt_deam_tetra"/>
</dbReference>
<dbReference type="InterPro" id="IPR002125">
    <property type="entry name" value="CMP_dCMP_dom"/>
</dbReference>
<comment type="catalytic activity">
    <reaction evidence="10 12">
        <text>2'-deoxycytidine + H2O + H(+) = 2'-deoxyuridine + NH4(+)</text>
        <dbReference type="Rhea" id="RHEA:13433"/>
        <dbReference type="ChEBI" id="CHEBI:15377"/>
        <dbReference type="ChEBI" id="CHEBI:15378"/>
        <dbReference type="ChEBI" id="CHEBI:15698"/>
        <dbReference type="ChEBI" id="CHEBI:16450"/>
        <dbReference type="ChEBI" id="CHEBI:28938"/>
        <dbReference type="EC" id="3.5.4.5"/>
    </reaction>
</comment>
<dbReference type="PANTHER" id="PTHR11644">
    <property type="entry name" value="CYTIDINE DEAMINASE"/>
    <property type="match status" value="1"/>
</dbReference>
<proteinExistence type="inferred from homology"/>
<reference evidence="14" key="1">
    <citation type="submission" date="2022-07" db="EMBL/GenBank/DDBJ databases">
        <authorList>
            <person name="Jung M.-Y."/>
            <person name="Lee M."/>
        </authorList>
    </citation>
    <scope>NUCLEOTIDE SEQUENCE</scope>
    <source>
        <strain evidence="14">S8</strain>
    </source>
</reference>
<dbReference type="CDD" id="cd01283">
    <property type="entry name" value="cytidine_deaminase"/>
    <property type="match status" value="1"/>
</dbReference>
<keyword evidence="6 12" id="KW-0479">Metal-binding</keyword>
<dbReference type="PROSITE" id="PS51747">
    <property type="entry name" value="CYT_DCMP_DEAMINASES_2"/>
    <property type="match status" value="1"/>
</dbReference>
<reference evidence="14" key="3">
    <citation type="journal article" date="2023" name="Microbiol. Resour. Announc.">
        <title>Draft Genome Sequence of Granulicatella sp. Strain S8, Isolated from a Marine Fish, Seriola quinqueradiata.</title>
        <authorList>
            <person name="Lee M."/>
            <person name="Farooq A."/>
            <person name="Jeong J.B."/>
            <person name="Jung M.Y."/>
        </authorList>
    </citation>
    <scope>NUCLEOTIDE SEQUENCE</scope>
    <source>
        <strain evidence="14">S8</strain>
    </source>
</reference>
<feature type="domain" description="CMP/dCMP-type deaminase" evidence="13">
    <location>
        <begin position="1"/>
        <end position="130"/>
    </location>
</feature>
<comment type="caution">
    <text evidence="14">The sequence shown here is derived from an EMBL/GenBank/DDBJ whole genome shotgun (WGS) entry which is preliminary data.</text>
</comment>
<evidence type="ECO:0000256" key="6">
    <source>
        <dbReference type="ARBA" id="ARBA00022723"/>
    </source>
</evidence>
<dbReference type="Gene3D" id="3.40.140.10">
    <property type="entry name" value="Cytidine Deaminase, domain 2"/>
    <property type="match status" value="1"/>
</dbReference>
<keyword evidence="15" id="KW-1185">Reference proteome</keyword>
<evidence type="ECO:0000256" key="5">
    <source>
        <dbReference type="ARBA" id="ARBA00018266"/>
    </source>
</evidence>
<accession>A0ABT1WL60</accession>
<evidence type="ECO:0000256" key="2">
    <source>
        <dbReference type="ARBA" id="ARBA00003949"/>
    </source>
</evidence>
<comment type="cofactor">
    <cofactor evidence="1 12">
        <name>Zn(2+)</name>
        <dbReference type="ChEBI" id="CHEBI:29105"/>
    </cofactor>
</comment>
<protein>
    <recommendedName>
        <fullName evidence="5 12">Cytidine deaminase</fullName>
        <ecNumber evidence="4 12">3.5.4.5</ecNumber>
    </recommendedName>
    <alternativeName>
        <fullName evidence="9 12">Cytidine aminohydrolase</fullName>
    </alternativeName>
</protein>
<evidence type="ECO:0000313" key="14">
    <source>
        <dbReference type="EMBL" id="MCQ9209257.1"/>
    </source>
</evidence>
<dbReference type="EC" id="3.5.4.5" evidence="4 12"/>
<name>A0ABT1WL60_9LACT</name>
<dbReference type="EMBL" id="JANHNZ010000001">
    <property type="protein sequence ID" value="MCQ9209257.1"/>
    <property type="molecule type" value="Genomic_DNA"/>
</dbReference>
<evidence type="ECO:0000256" key="4">
    <source>
        <dbReference type="ARBA" id="ARBA00012783"/>
    </source>
</evidence>
<evidence type="ECO:0000313" key="15">
    <source>
        <dbReference type="Proteomes" id="UP001059480"/>
    </source>
</evidence>
<dbReference type="RefSeq" id="WP_256944362.1">
    <property type="nucleotide sequence ID" value="NZ_JANHNZ010000001.1"/>
</dbReference>
<reference evidence="14" key="2">
    <citation type="journal article" date="2023" name="Curr. Microbiol.">
        <title>Granulicatella seriolae sp. nov., a Novel Facultative Anaerobe Isolated from Yellowtail Marine Fish.</title>
        <authorList>
            <person name="Lee M."/>
            <person name="Choi Y.J."/>
            <person name="Farooq A."/>
            <person name="Jeong J.B."/>
            <person name="Jung M.Y."/>
        </authorList>
    </citation>
    <scope>NUCLEOTIDE SEQUENCE</scope>
    <source>
        <strain evidence="14">S8</strain>
    </source>
</reference>
<dbReference type="PROSITE" id="PS00903">
    <property type="entry name" value="CYT_DCMP_DEAMINASES_1"/>
    <property type="match status" value="1"/>
</dbReference>